<gene>
    <name evidence="1" type="ORF">AZO1586I_194</name>
</gene>
<evidence type="ECO:0000313" key="1">
    <source>
        <dbReference type="EMBL" id="CAB5497550.1"/>
    </source>
</evidence>
<dbReference type="Proteomes" id="UP000626656">
    <property type="component" value="Unassembled WGS sequence"/>
</dbReference>
<proteinExistence type="predicted"/>
<organism evidence="1 2">
    <name type="scientific">Bathymodiolus thermophilus thioautotrophic gill symbiont</name>
    <dbReference type="NCBI Taxonomy" id="2360"/>
    <lineage>
        <taxon>Bacteria</taxon>
        <taxon>Pseudomonadati</taxon>
        <taxon>Pseudomonadota</taxon>
        <taxon>Gammaproteobacteria</taxon>
        <taxon>sulfur-oxidizing symbionts</taxon>
    </lineage>
</organism>
<dbReference type="Pfam" id="PF11171">
    <property type="entry name" value="DUF2958"/>
    <property type="match status" value="1"/>
</dbReference>
<comment type="caution">
    <text evidence="1">The sequence shown here is derived from an EMBL/GenBank/DDBJ whole genome shotgun (WGS) entry which is preliminary data.</text>
</comment>
<sequence length="188" mass="21620">MLLEKEKTTQQKLKKIKPFLPKQQYSVVSSDVDGSEYEFKDVVNRLFKAISTMPEVYDPTEKDKDEGKDEDEDTIAYLHYFQGGSDWFITKKASDENQRLAFGYAVLNDDLEMAELGYISIEELKGLNIDLDFHFEPATLGRIQRNLNERCHVVDVAEKEVKPNANELSLTQFVNDFGEGLLERVAEQ</sequence>
<feature type="non-terminal residue" evidence="1">
    <location>
        <position position="188"/>
    </location>
</feature>
<name>A0ABM8M7K9_9GAMM</name>
<evidence type="ECO:0000313" key="2">
    <source>
        <dbReference type="Proteomes" id="UP000626656"/>
    </source>
</evidence>
<accession>A0ABM8M7K9</accession>
<protein>
    <submittedName>
        <fullName evidence="1">Uncharacterized protein</fullName>
    </submittedName>
</protein>
<dbReference type="EMBL" id="CAHJWF010000047">
    <property type="protein sequence ID" value="CAB5497550.1"/>
    <property type="molecule type" value="Genomic_DNA"/>
</dbReference>
<reference evidence="1 2" key="1">
    <citation type="submission" date="2020-05" db="EMBL/GenBank/DDBJ databases">
        <authorList>
            <person name="Petersen J."/>
            <person name="Sayavedra L."/>
        </authorList>
    </citation>
    <scope>NUCLEOTIDE SEQUENCE [LARGE SCALE GENOMIC DNA]</scope>
    <source>
        <strain evidence="1">B azoricus SOX ET2 1586I</strain>
    </source>
</reference>
<dbReference type="InterPro" id="IPR021341">
    <property type="entry name" value="DUF2958"/>
</dbReference>
<keyword evidence="2" id="KW-1185">Reference proteome</keyword>